<feature type="region of interest" description="Disordered" evidence="1">
    <location>
        <begin position="14"/>
        <end position="100"/>
    </location>
</feature>
<feature type="compositionally biased region" description="Low complexity" evidence="1">
    <location>
        <begin position="55"/>
        <end position="67"/>
    </location>
</feature>
<name>J3NB18_ORYBR</name>
<reference evidence="2" key="1">
    <citation type="journal article" date="2013" name="Nat. Commun.">
        <title>Whole-genome sequencing of Oryza brachyantha reveals mechanisms underlying Oryza genome evolution.</title>
        <authorList>
            <person name="Chen J."/>
            <person name="Huang Q."/>
            <person name="Gao D."/>
            <person name="Wang J."/>
            <person name="Lang Y."/>
            <person name="Liu T."/>
            <person name="Li B."/>
            <person name="Bai Z."/>
            <person name="Luis Goicoechea J."/>
            <person name="Liang C."/>
            <person name="Chen C."/>
            <person name="Zhang W."/>
            <person name="Sun S."/>
            <person name="Liao Y."/>
            <person name="Zhang X."/>
            <person name="Yang L."/>
            <person name="Song C."/>
            <person name="Wang M."/>
            <person name="Shi J."/>
            <person name="Liu G."/>
            <person name="Liu J."/>
            <person name="Zhou H."/>
            <person name="Zhou W."/>
            <person name="Yu Q."/>
            <person name="An N."/>
            <person name="Chen Y."/>
            <person name="Cai Q."/>
            <person name="Wang B."/>
            <person name="Liu B."/>
            <person name="Min J."/>
            <person name="Huang Y."/>
            <person name="Wu H."/>
            <person name="Li Z."/>
            <person name="Zhang Y."/>
            <person name="Yin Y."/>
            <person name="Song W."/>
            <person name="Jiang J."/>
            <person name="Jackson S.A."/>
            <person name="Wing R.A."/>
            <person name="Wang J."/>
            <person name="Chen M."/>
        </authorList>
    </citation>
    <scope>NUCLEOTIDE SEQUENCE [LARGE SCALE GENOMIC DNA]</scope>
    <source>
        <strain evidence="2">cv. IRGC 101232</strain>
    </source>
</reference>
<organism evidence="2">
    <name type="scientific">Oryza brachyantha</name>
    <name type="common">malo sina</name>
    <dbReference type="NCBI Taxonomy" id="4533"/>
    <lineage>
        <taxon>Eukaryota</taxon>
        <taxon>Viridiplantae</taxon>
        <taxon>Streptophyta</taxon>
        <taxon>Embryophyta</taxon>
        <taxon>Tracheophyta</taxon>
        <taxon>Spermatophyta</taxon>
        <taxon>Magnoliopsida</taxon>
        <taxon>Liliopsida</taxon>
        <taxon>Poales</taxon>
        <taxon>Poaceae</taxon>
        <taxon>BOP clade</taxon>
        <taxon>Oryzoideae</taxon>
        <taxon>Oryzeae</taxon>
        <taxon>Oryzinae</taxon>
        <taxon>Oryza</taxon>
    </lineage>
</organism>
<keyword evidence="3" id="KW-1185">Reference proteome</keyword>
<protein>
    <submittedName>
        <fullName evidence="2">Uncharacterized protein</fullName>
    </submittedName>
</protein>
<evidence type="ECO:0000313" key="3">
    <source>
        <dbReference type="Proteomes" id="UP000006038"/>
    </source>
</evidence>
<dbReference type="Proteomes" id="UP000006038">
    <property type="component" value="Chromosome 12"/>
</dbReference>
<feature type="compositionally biased region" description="Polar residues" evidence="1">
    <location>
        <begin position="82"/>
        <end position="93"/>
    </location>
</feature>
<dbReference type="EnsemblPlants" id="OB12G11760.1">
    <property type="protein sequence ID" value="OB12G11760.1"/>
    <property type="gene ID" value="OB12G11760"/>
</dbReference>
<evidence type="ECO:0000256" key="1">
    <source>
        <dbReference type="SAM" id="MobiDB-lite"/>
    </source>
</evidence>
<sequence>MRFDPQAPSLGFLHIHLPPIPSHSSRLPDRSSVEGGGHRCRSSRGATTRCCRQNSTRGPSRSTTSTPSSPPSPVARTLPLTKYSQRYTPQDQQGALILAV</sequence>
<feature type="compositionally biased region" description="Polar residues" evidence="1">
    <location>
        <begin position="44"/>
        <end position="54"/>
    </location>
</feature>
<evidence type="ECO:0000313" key="2">
    <source>
        <dbReference type="EnsemblPlants" id="OB12G11760.1"/>
    </source>
</evidence>
<accession>J3NB18</accession>
<dbReference type="Gramene" id="OB12G11760.1">
    <property type="protein sequence ID" value="OB12G11760.1"/>
    <property type="gene ID" value="OB12G11760"/>
</dbReference>
<proteinExistence type="predicted"/>
<reference evidence="2" key="2">
    <citation type="submission" date="2013-04" db="UniProtKB">
        <authorList>
            <consortium name="EnsemblPlants"/>
        </authorList>
    </citation>
    <scope>IDENTIFICATION</scope>
</reference>
<dbReference type="AlphaFoldDB" id="J3NB18"/>
<dbReference type="HOGENOM" id="CLU_2310412_0_0_1"/>